<evidence type="ECO:0000259" key="4">
    <source>
        <dbReference type="Pfam" id="PF24850"/>
    </source>
</evidence>
<protein>
    <recommendedName>
        <fullName evidence="2">Putative cysteine ligase BshC</fullName>
        <ecNumber evidence="2">6.-.-.-</ecNumber>
    </recommendedName>
</protein>
<dbReference type="Pfam" id="PF10079">
    <property type="entry name" value="Rossmann-like_BshC"/>
    <property type="match status" value="1"/>
</dbReference>
<keyword evidence="1 2" id="KW-0436">Ligase</keyword>
<feature type="domain" description="Bacillithiol biosynthesis BshC C-terminal coiled-coil" evidence="4">
    <location>
        <begin position="377"/>
        <end position="531"/>
    </location>
</feature>
<proteinExistence type="inferred from homology"/>
<dbReference type="EMBL" id="UARG01000017">
    <property type="protein sequence ID" value="SQA79108.1"/>
    <property type="molecule type" value="Genomic_DNA"/>
</dbReference>
<dbReference type="Proteomes" id="UP000249891">
    <property type="component" value="Unassembled WGS sequence"/>
</dbReference>
<evidence type="ECO:0000313" key="5">
    <source>
        <dbReference type="EMBL" id="SQA79108.1"/>
    </source>
</evidence>
<dbReference type="InterPro" id="IPR055399">
    <property type="entry name" value="CC_BshC"/>
</dbReference>
<dbReference type="AlphaFoldDB" id="A0A2X2RDA2"/>
<dbReference type="EC" id="6.-.-.-" evidence="2"/>
<dbReference type="InterPro" id="IPR011199">
    <property type="entry name" value="Bacillithiol_biosynth_BshC"/>
</dbReference>
<organism evidence="5 6">
    <name type="scientific">Capnocytophaga ochracea</name>
    <dbReference type="NCBI Taxonomy" id="1018"/>
    <lineage>
        <taxon>Bacteria</taxon>
        <taxon>Pseudomonadati</taxon>
        <taxon>Bacteroidota</taxon>
        <taxon>Flavobacteriia</taxon>
        <taxon>Flavobacteriales</taxon>
        <taxon>Flavobacteriaceae</taxon>
        <taxon>Capnocytophaga</taxon>
    </lineage>
</organism>
<sequence>MITAYIPYQDIRFFSKLITDYVGEKKKLHPFYHNFPSLLEFKKQIEEKALDFTEEKRHILVSSLKKQYAEVKTTPKVLKNIELLSKSNTFTITTGHQLSLFTGHLYFIFKIISVINTAKQLAEKYPDKHFVPVYWMATEDHDFEEINHFHFNNRTICWNSDQTGATGNFATDTLEAVFQTFDKAIGLGKNANTLRTLFHDSYLKNKDLASATRYLVNALFEAYGVVVIDGNDKALKRQFIPYISDDLLHSVAHTEVTKSIKALQTVNSSYPVQVNPREVNMFYLTEGGRHRLVRTPDGFEVHGTDIRFSEEAILEELRTYPERFSPNVILRPLYQEVILPNLAYIGGGGEIAYWLELKGFFNKEKVPFPILMLRNSAMLISQRQAEKLQKLQLSVEDLFLKPEDLKNKKVRQLSEFPIDFTPEKELLHKQFKHLYELAKHTDVTFENAVKAQEVRQLKGLDKLEKRLLKAQKRKFAEELEQTIFLQNELFPNGALQERFANFTDFYLMKGEELIPELIKDFNPFDFRFVVIQ</sequence>
<dbReference type="NCBIfam" id="TIGR03998">
    <property type="entry name" value="thiol_BshC"/>
    <property type="match status" value="1"/>
</dbReference>
<dbReference type="Pfam" id="PF24850">
    <property type="entry name" value="CC_BshC"/>
    <property type="match status" value="1"/>
</dbReference>
<evidence type="ECO:0000256" key="2">
    <source>
        <dbReference type="HAMAP-Rule" id="MF_01867"/>
    </source>
</evidence>
<accession>A0A2X2RDA2</accession>
<dbReference type="InterPro" id="IPR055398">
    <property type="entry name" value="Rossmann-like_BshC"/>
</dbReference>
<feature type="domain" description="Bacillithiol biosynthesis BshC N-terminal Rossmann-like" evidence="3">
    <location>
        <begin position="1"/>
        <end position="375"/>
    </location>
</feature>
<evidence type="ECO:0000313" key="6">
    <source>
        <dbReference type="Proteomes" id="UP000249891"/>
    </source>
</evidence>
<evidence type="ECO:0000256" key="1">
    <source>
        <dbReference type="ARBA" id="ARBA00022598"/>
    </source>
</evidence>
<dbReference type="PIRSF" id="PIRSF012535">
    <property type="entry name" value="UCP012535"/>
    <property type="match status" value="1"/>
</dbReference>
<name>A0A2X2RDA2_CAPOC</name>
<comment type="similarity">
    <text evidence="2">Belongs to the BshC family.</text>
</comment>
<dbReference type="GO" id="GO:0016874">
    <property type="term" value="F:ligase activity"/>
    <property type="evidence" value="ECO:0007669"/>
    <property type="project" value="UniProtKB-UniRule"/>
</dbReference>
<dbReference type="HAMAP" id="MF_01867">
    <property type="entry name" value="BshC"/>
    <property type="match status" value="1"/>
</dbReference>
<reference evidence="5 6" key="1">
    <citation type="submission" date="2018-06" db="EMBL/GenBank/DDBJ databases">
        <authorList>
            <consortium name="Pathogen Informatics"/>
            <person name="Doyle S."/>
        </authorList>
    </citation>
    <scope>NUCLEOTIDE SEQUENCE [LARGE SCALE GENOMIC DNA]</scope>
    <source>
        <strain evidence="5 6">NCTC11546</strain>
    </source>
</reference>
<dbReference type="RefSeq" id="WP_128091997.1">
    <property type="nucleotide sequence ID" value="NZ_UARG01000017.1"/>
</dbReference>
<evidence type="ECO:0000259" key="3">
    <source>
        <dbReference type="Pfam" id="PF10079"/>
    </source>
</evidence>
<gene>
    <name evidence="2" type="primary">bshC</name>
    <name evidence="5" type="ORF">NCTC11546_02362</name>
</gene>